<dbReference type="SUPFAM" id="SSF101353">
    <property type="entry name" value="Putative anticodon-binding domain of alanyl-tRNA synthetase (AlaRS)"/>
    <property type="match status" value="1"/>
</dbReference>
<dbReference type="InterPro" id="IPR021789">
    <property type="entry name" value="KHA_dom"/>
</dbReference>
<dbReference type="InterPro" id="IPR023033">
    <property type="entry name" value="Ala_tRNA_ligase_euk/bac"/>
</dbReference>
<feature type="domain" description="KHA" evidence="18">
    <location>
        <begin position="1538"/>
        <end position="1615"/>
    </location>
</feature>
<dbReference type="InterPro" id="IPR018165">
    <property type="entry name" value="Ala-tRNA-synth_IIc_core"/>
</dbReference>
<dbReference type="CDD" id="cd00673">
    <property type="entry name" value="AlaRS_core"/>
    <property type="match status" value="1"/>
</dbReference>
<evidence type="ECO:0000256" key="5">
    <source>
        <dbReference type="ARBA" id="ARBA00022692"/>
    </source>
</evidence>
<evidence type="ECO:0000259" key="18">
    <source>
        <dbReference type="PROSITE" id="PS51490"/>
    </source>
</evidence>
<dbReference type="HAMAP" id="MF_00036_B">
    <property type="entry name" value="Ala_tRNA_synth_B"/>
    <property type="match status" value="1"/>
</dbReference>
<feature type="repeat" description="ANK" evidence="14">
    <location>
        <begin position="1452"/>
        <end position="1484"/>
    </location>
</feature>
<dbReference type="PANTHER" id="PTHR45743">
    <property type="entry name" value="POTASSIUM CHANNEL AKT1"/>
    <property type="match status" value="1"/>
</dbReference>
<keyword evidence="4 15" id="KW-0633">Potassium transport</keyword>
<evidence type="ECO:0000313" key="20">
    <source>
        <dbReference type="Proteomes" id="UP001472677"/>
    </source>
</evidence>
<keyword evidence="20" id="KW-1185">Reference proteome</keyword>
<keyword evidence="5 15" id="KW-0812">Transmembrane</keyword>
<dbReference type="PRINTS" id="PR01415">
    <property type="entry name" value="ANKYRIN"/>
</dbReference>
<dbReference type="SUPFAM" id="SSF51206">
    <property type="entry name" value="cAMP-binding domain-like"/>
    <property type="match status" value="1"/>
</dbReference>
<keyword evidence="9 15" id="KW-1133">Transmembrane helix</keyword>
<comment type="caution">
    <text evidence="19">The sequence shown here is derived from an EMBL/GenBank/DDBJ whole genome shotgun (WGS) entry which is preliminary data.</text>
</comment>
<dbReference type="EMBL" id="JBBPBM010000004">
    <property type="protein sequence ID" value="KAK8587232.1"/>
    <property type="molecule type" value="Genomic_DNA"/>
</dbReference>
<evidence type="ECO:0000256" key="13">
    <source>
        <dbReference type="HAMAP-Rule" id="MF_03133"/>
    </source>
</evidence>
<feature type="domain" description="Alanyl-transfer RNA synthetases family profile" evidence="17">
    <location>
        <begin position="11"/>
        <end position="535"/>
    </location>
</feature>
<keyword evidence="10 15" id="KW-0406">Ion transport</keyword>
<evidence type="ECO:0000256" key="15">
    <source>
        <dbReference type="RuleBase" id="RU369015"/>
    </source>
</evidence>
<comment type="subunit">
    <text evidence="13">Monomer.</text>
</comment>
<dbReference type="CDD" id="cd00038">
    <property type="entry name" value="CAP_ED"/>
    <property type="match status" value="1"/>
</dbReference>
<dbReference type="InterPro" id="IPR014710">
    <property type="entry name" value="RmlC-like_jellyroll"/>
</dbReference>
<evidence type="ECO:0000313" key="19">
    <source>
        <dbReference type="EMBL" id="KAK8587232.1"/>
    </source>
</evidence>
<feature type="transmembrane region" description="Helical" evidence="15">
    <location>
        <begin position="824"/>
        <end position="844"/>
    </location>
</feature>
<dbReference type="PROSITE" id="PS50088">
    <property type="entry name" value="ANK_REPEAT"/>
    <property type="match status" value="2"/>
</dbReference>
<comment type="domain">
    <text evidence="13">Consists of three domains; the N-terminal catalytic domain, the editing domain and the C-terminal C-Ala domain. The editing domain removes incorrectly charged amino acids, while the C-Ala domain, along with tRNA(Ala), serves as a bridge to cooperatively bring together the editing and aminoacylation centers thus stimulating deacylation of misacylated tRNAs.</text>
</comment>
<dbReference type="InterPro" id="IPR045319">
    <property type="entry name" value="KAT/AKT"/>
</dbReference>
<keyword evidence="13" id="KW-0694">RNA-binding</keyword>
<name>A0ABR2FSW1_9ROSI</name>
<sequence length="1615" mass="184899">MTGVDPQQIEWPAKKVRDTFIKFFEGKSHVYWKSSPVVPHDDPTLLFANAGMNQYKPILLGTVDPKTGRSKLRKACNTQKCIRAGGEHNDLDNVGKDTYHHTFFEMLGNWSFGDYFKKNAIGLAWELLTKAYSLPTDRIYATYFAGDKNLPPDNDARDVWRKFLPPERVLPFGCKDNFWEMGDTGPCGPCTRIHYDRVGNRDAASFVNKDDPTCIEIWNLIFIQFNRESNGSLKPFRPKYVYTGMGFERLTSVLQNKMSNYDTDVFMPIFDVIQQVTGARTYSGKVGPDDADKVDMAYRIIADHIRTLSFAIADGASPGNEGREYVLRRILRRAVRYGSEVLKAPEGFFSKLVKIVVEIMGDIFPELKQHEACIGYIIAAEEVSFGKTLVKGIEKFKKAAQDVQGRVLSGQDAFILWDTYGFPLDLTQLMAEERGLTVDVEGFNIAMDEAREKSRSARNEASSDAIRVRVDDKGYGDLIAAENLEPLRSFFLSFDTMREAWEVYRYLVKNKNPNIIKAHQIVSHENKWLVGLENSETIESHFRRRMTLWKETEMRSWFGYISSDFTTIFRNVLRILLDGVDDKGYVDIYNNQDKSLLITIPEGLVRFLPPTAGEKSEKLDLDKLQGFMSKIIGLPFDKKHVLHGNEFDLPYELFSFLFHLSNENLNYMGARFLIGAPCLWTEDERLNFIVNIDYIIKGNLIDRSLFNVYLNQDEKLLSWKDTMKKHTLFKAMMDYAKSVGAPYEYSVDIYVNRIDIIAELIATLPDLHLRLYEGLVSFALVHTESRCWETFMVLLVFYSAWVYPFEVAFFSSSTPRNLYVADNIVDLFFAVDIVLTFFVAYIDSRTQLLVRDSRKIAIRCWETFMMLLVFYSAWVYPFEVAFFSSSTPRNLYVADNIVDLFFVVDIVLTFFVAYIDSRTQLLVRDSRKIVIRYLSTWFLMDVASTIPFEALGYLFTGKSNVGISYSLLGLLRFWRLRRVKQLFTRLEKDIRFSYFWIRCARLIAVTLFLVHCAGCLYYLLADRYPHRGKTWLGSVNPNFRETSLWIRYISALYWSITTMTTVGYGDLHAVNTMEMIFIIFYMLFNLGLTAYIIGNMTNLVVEGTRRTMEFRNSIEAASNFVSRNRLPPRLKEQILAYMCLRFKAESLNQQQLIEQLPKSIYTGICQHLFLPTVEKVYLFDGISREILQHLVAKMKAEYIPPREDVIMQNEAPDDVYIIVSGEVEIIDCEMEKEMVIGTLHSGDIFGEIGALCCRPQRFTFRTKTLSQLLRLRTTDLIESMQTRQEDNVAVLKNFLQHNKRLKDLKIGGLVAEGGDEDGEPKDIGINLLNVADIGNAAFLDELLKARLDPDIGDSKGRTPLHIAASRGHEDCVLALLKHACNVHLRDIDGNTALWDAISTKHHSIFRILYHCAAISDPFTAGDLLCMAAKRNDQAAMQELLKHGLNVDAKDRHGLTALQIAMKEKHEDMVNLLVLNGADVINANTYEFSSESLNEMLLKREVGHRIMVPDTTSSEVLLEKLKGEPTGKPDKNRISERARVSIYKGHPLMRKETCCMEPGKLISLPDSFEELKNIAGKRFGIDMRSAIITDEAGAEIDSIEVVRDNDKLFIVEEPVD</sequence>
<keyword evidence="7 15" id="KW-0851">Voltage-gated channel</keyword>
<dbReference type="PANTHER" id="PTHR45743:SF21">
    <property type="entry name" value="POTASSIUM CHANNEL AKT2_3"/>
    <property type="match status" value="1"/>
</dbReference>
<comment type="domain">
    <text evidence="15">The segment S4 is probably the voltage-sensor and is characterized by a series of positively charged amino acids. The pore-forming region H5 is enclosed by the transmembrane segments S5 and S6 in the Shaker-type (1P/6TM) and contains the GYGD signature motif which seems to be involved in potassium selectivity.</text>
</comment>
<dbReference type="InterPro" id="IPR045864">
    <property type="entry name" value="aa-tRNA-synth_II/BPL/LPL"/>
</dbReference>
<keyword evidence="8 15" id="KW-0630">Potassium</keyword>
<gene>
    <name evidence="19" type="ORF">V6N12_021738</name>
</gene>
<comment type="domain">
    <text evidence="15">The KHA domain (rich in hydrophobic and acidic residues) present in the C-terminal part is likely to be important for tetramerization.</text>
</comment>
<feature type="domain" description="Cyclic nucleotide-binding" evidence="16">
    <location>
        <begin position="1178"/>
        <end position="1297"/>
    </location>
</feature>
<feature type="transmembrane region" description="Helical" evidence="15">
    <location>
        <begin position="1076"/>
        <end position="1094"/>
    </location>
</feature>
<dbReference type="InterPro" id="IPR000595">
    <property type="entry name" value="cNMP-bd_dom"/>
</dbReference>
<dbReference type="InterPro" id="IPR018162">
    <property type="entry name" value="Ala-tRNA-ligase_IIc_anticod-bd"/>
</dbReference>
<keyword evidence="12 15" id="KW-0407">Ion channel</keyword>
<evidence type="ECO:0000256" key="6">
    <source>
        <dbReference type="ARBA" id="ARBA00022826"/>
    </source>
</evidence>
<evidence type="ECO:0000259" key="16">
    <source>
        <dbReference type="PROSITE" id="PS50042"/>
    </source>
</evidence>
<dbReference type="NCBIfam" id="TIGR00344">
    <property type="entry name" value="alaS"/>
    <property type="match status" value="1"/>
</dbReference>
<dbReference type="Pfam" id="PF00520">
    <property type="entry name" value="Ion_trans"/>
    <property type="match status" value="2"/>
</dbReference>
<dbReference type="Gene3D" id="2.60.120.10">
    <property type="entry name" value="Jelly Rolls"/>
    <property type="match status" value="1"/>
</dbReference>
<evidence type="ECO:0000256" key="12">
    <source>
        <dbReference type="ARBA" id="ARBA00023303"/>
    </source>
</evidence>
<dbReference type="PROSITE" id="PS50297">
    <property type="entry name" value="ANK_REP_REGION"/>
    <property type="match status" value="2"/>
</dbReference>
<evidence type="ECO:0000256" key="4">
    <source>
        <dbReference type="ARBA" id="ARBA00022538"/>
    </source>
</evidence>
<dbReference type="SUPFAM" id="SSF81324">
    <property type="entry name" value="Voltage-gated potassium channels"/>
    <property type="match status" value="2"/>
</dbReference>
<feature type="transmembrane region" description="Helical" evidence="15">
    <location>
        <begin position="954"/>
        <end position="974"/>
    </location>
</feature>
<evidence type="ECO:0000256" key="3">
    <source>
        <dbReference type="ARBA" id="ARBA00022448"/>
    </source>
</evidence>
<feature type="transmembrane region" description="Helical" evidence="15">
    <location>
        <begin position="856"/>
        <end position="877"/>
    </location>
</feature>
<keyword evidence="13" id="KW-0030">Aminoacyl-tRNA synthetase</keyword>
<protein>
    <recommendedName>
        <fullName evidence="13">Alanine--tRNA ligase</fullName>
        <ecNumber evidence="13">6.1.1.7</ecNumber>
    </recommendedName>
    <alternativeName>
        <fullName evidence="13">Alanyl-tRNA synthetase</fullName>
        <shortName evidence="13">AlaRS</shortName>
    </alternativeName>
</protein>
<comment type="catalytic activity">
    <reaction evidence="13">
        <text>tRNA(Ala) + L-alanine + ATP = L-alanyl-tRNA(Ala) + AMP + diphosphate</text>
        <dbReference type="Rhea" id="RHEA:12540"/>
        <dbReference type="Rhea" id="RHEA-COMP:9657"/>
        <dbReference type="Rhea" id="RHEA-COMP:9923"/>
        <dbReference type="ChEBI" id="CHEBI:30616"/>
        <dbReference type="ChEBI" id="CHEBI:33019"/>
        <dbReference type="ChEBI" id="CHEBI:57972"/>
        <dbReference type="ChEBI" id="CHEBI:78442"/>
        <dbReference type="ChEBI" id="CHEBI:78497"/>
        <dbReference type="ChEBI" id="CHEBI:456215"/>
        <dbReference type="EC" id="6.1.1.7"/>
    </reaction>
</comment>
<feature type="transmembrane region" description="Helical" evidence="15">
    <location>
        <begin position="929"/>
        <end position="948"/>
    </location>
</feature>
<evidence type="ECO:0000256" key="10">
    <source>
        <dbReference type="ARBA" id="ARBA00023065"/>
    </source>
</evidence>
<keyword evidence="6 15" id="KW-0631">Potassium channel</keyword>
<dbReference type="Proteomes" id="UP001472677">
    <property type="component" value="Unassembled WGS sequence"/>
</dbReference>
<proteinExistence type="inferred from homology"/>
<comment type="subunit">
    <text evidence="15">The potassium channel is composed of a homo- or heterotetrameric complex of pore-forming subunits.</text>
</comment>
<dbReference type="SUPFAM" id="SSF55681">
    <property type="entry name" value="Class II aaRS and biotin synthetases"/>
    <property type="match status" value="1"/>
</dbReference>
<keyword evidence="11 15" id="KW-0472">Membrane</keyword>
<keyword evidence="3 15" id="KW-0813">Transport</keyword>
<dbReference type="SMART" id="SM00100">
    <property type="entry name" value="cNMP"/>
    <property type="match status" value="1"/>
</dbReference>
<reference evidence="19 20" key="1">
    <citation type="journal article" date="2024" name="G3 (Bethesda)">
        <title>Genome assembly of Hibiscus sabdariffa L. provides insights into metabolisms of medicinal natural products.</title>
        <authorList>
            <person name="Kim T."/>
        </authorList>
    </citation>
    <scope>NUCLEOTIDE SEQUENCE [LARGE SCALE GENOMIC DNA]</scope>
    <source>
        <strain evidence="19">TK-2024</strain>
        <tissue evidence="19">Old leaves</tissue>
    </source>
</reference>
<dbReference type="Gene3D" id="1.25.40.20">
    <property type="entry name" value="Ankyrin repeat-containing domain"/>
    <property type="match status" value="1"/>
</dbReference>
<evidence type="ECO:0000256" key="8">
    <source>
        <dbReference type="ARBA" id="ARBA00022958"/>
    </source>
</evidence>
<dbReference type="InterPro" id="IPR018164">
    <property type="entry name" value="Ala-tRNA-synth_IIc_N"/>
</dbReference>
<comment type="caution">
    <text evidence="13 15">Lacks conserved residue(s) required for the propagation of feature annotation.</text>
</comment>
<evidence type="ECO:0000256" key="2">
    <source>
        <dbReference type="ARBA" id="ARBA00007929"/>
    </source>
</evidence>
<organism evidence="19 20">
    <name type="scientific">Hibiscus sabdariffa</name>
    <name type="common">roselle</name>
    <dbReference type="NCBI Taxonomy" id="183260"/>
    <lineage>
        <taxon>Eukaryota</taxon>
        <taxon>Viridiplantae</taxon>
        <taxon>Streptophyta</taxon>
        <taxon>Embryophyta</taxon>
        <taxon>Tracheophyta</taxon>
        <taxon>Spermatophyta</taxon>
        <taxon>Magnoliopsida</taxon>
        <taxon>eudicotyledons</taxon>
        <taxon>Gunneridae</taxon>
        <taxon>Pentapetalae</taxon>
        <taxon>rosids</taxon>
        <taxon>malvids</taxon>
        <taxon>Malvales</taxon>
        <taxon>Malvaceae</taxon>
        <taxon>Malvoideae</taxon>
        <taxon>Hibiscus</taxon>
    </lineage>
</organism>
<keyword evidence="13" id="KW-0496">Mitochondrion</keyword>
<dbReference type="Pfam" id="PF12796">
    <property type="entry name" value="Ank_2"/>
    <property type="match status" value="2"/>
</dbReference>
<comment type="subcellular location">
    <subcellularLocation>
        <location evidence="1 15">Membrane</location>
        <topology evidence="1 15">Multi-pass membrane protein</topology>
    </subcellularLocation>
    <subcellularLocation>
        <location evidence="13">Mitochondrion</location>
    </subcellularLocation>
    <subcellularLocation>
        <location evidence="13">Cytoplasm</location>
    </subcellularLocation>
</comment>
<dbReference type="Pfam" id="PF11834">
    <property type="entry name" value="KHA"/>
    <property type="match status" value="1"/>
</dbReference>
<evidence type="ECO:0000256" key="9">
    <source>
        <dbReference type="ARBA" id="ARBA00022989"/>
    </source>
</evidence>
<evidence type="ECO:0000256" key="14">
    <source>
        <dbReference type="PROSITE-ProRule" id="PRU00023"/>
    </source>
</evidence>
<comment type="similarity">
    <text evidence="13">Belongs to the class-II aminoacyl-tRNA synthetase family.</text>
</comment>
<dbReference type="EC" id="6.1.1.7" evidence="13"/>
<accession>A0ABR2FSW1</accession>
<dbReference type="PROSITE" id="PS50860">
    <property type="entry name" value="AA_TRNA_LIGASE_II_ALA"/>
    <property type="match status" value="1"/>
</dbReference>
<dbReference type="SMART" id="SM00248">
    <property type="entry name" value="ANK"/>
    <property type="match status" value="4"/>
</dbReference>
<dbReference type="Gene3D" id="3.30.930.10">
    <property type="entry name" value="Bira Bifunctional Protein, Domain 2"/>
    <property type="match status" value="1"/>
</dbReference>
<keyword evidence="13" id="KW-0547">Nucleotide-binding</keyword>
<evidence type="ECO:0000256" key="7">
    <source>
        <dbReference type="ARBA" id="ARBA00022882"/>
    </source>
</evidence>
<comment type="function">
    <text evidence="15">Potassium channel.</text>
</comment>
<evidence type="ECO:0000256" key="1">
    <source>
        <dbReference type="ARBA" id="ARBA00004141"/>
    </source>
</evidence>
<keyword evidence="13" id="KW-0820">tRNA-binding</keyword>
<feature type="transmembrane region" description="Helical" evidence="15">
    <location>
        <begin position="897"/>
        <end position="917"/>
    </location>
</feature>
<dbReference type="InterPro" id="IPR036770">
    <property type="entry name" value="Ankyrin_rpt-contain_sf"/>
</dbReference>
<keyword evidence="13" id="KW-0436">Ligase</keyword>
<comment type="function">
    <text evidence="13">Catalyzes the attachment of alanine to tRNA(Ala) in a two-step reaction: alanine is first activated by ATP to form Ala-AMP and then transferred to the acceptor end of tRNA(Ala). Also edits incorrectly charged tRNA(Ala) via its editing domain.</text>
</comment>
<dbReference type="PRINTS" id="PR00980">
    <property type="entry name" value="TRNASYNTHALA"/>
</dbReference>
<keyword evidence="13" id="KW-0648">Protein biosynthesis</keyword>
<dbReference type="SUPFAM" id="SSF48403">
    <property type="entry name" value="Ankyrin repeat"/>
    <property type="match status" value="1"/>
</dbReference>
<dbReference type="PROSITE" id="PS51490">
    <property type="entry name" value="KHA"/>
    <property type="match status" value="1"/>
</dbReference>
<dbReference type="Pfam" id="PF01411">
    <property type="entry name" value="tRNA-synt_2c"/>
    <property type="match status" value="1"/>
</dbReference>
<dbReference type="InterPro" id="IPR018490">
    <property type="entry name" value="cNMP-bd_dom_sf"/>
</dbReference>
<dbReference type="InterPro" id="IPR005821">
    <property type="entry name" value="Ion_trans_dom"/>
</dbReference>
<feature type="repeat" description="ANK" evidence="14">
    <location>
        <begin position="1355"/>
        <end position="1387"/>
    </location>
</feature>
<keyword evidence="13" id="KW-0067">ATP-binding</keyword>
<feature type="transmembrane region" description="Helical" evidence="15">
    <location>
        <begin position="1045"/>
        <end position="1064"/>
    </location>
</feature>
<dbReference type="Gene3D" id="1.10.287.70">
    <property type="match status" value="1"/>
</dbReference>
<comment type="similarity">
    <text evidence="2 15">Belongs to the potassium channel family. Plant (TC 1.A.1.4) subfamily.</text>
</comment>
<evidence type="ECO:0000256" key="11">
    <source>
        <dbReference type="ARBA" id="ARBA00023136"/>
    </source>
</evidence>
<dbReference type="InterPro" id="IPR002110">
    <property type="entry name" value="Ankyrin_rpt"/>
</dbReference>
<keyword evidence="13" id="KW-0963">Cytoplasm</keyword>
<evidence type="ECO:0000259" key="17">
    <source>
        <dbReference type="PROSITE" id="PS50860"/>
    </source>
</evidence>
<dbReference type="InterPro" id="IPR002318">
    <property type="entry name" value="Ala-tRNA-lgiase_IIc"/>
</dbReference>
<feature type="transmembrane region" description="Helical" evidence="15">
    <location>
        <begin position="995"/>
        <end position="1020"/>
    </location>
</feature>
<dbReference type="Pfam" id="PF00027">
    <property type="entry name" value="cNMP_binding"/>
    <property type="match status" value="1"/>
</dbReference>
<dbReference type="PROSITE" id="PS50042">
    <property type="entry name" value="CNMP_BINDING_3"/>
    <property type="match status" value="1"/>
</dbReference>
<keyword evidence="14" id="KW-0040">ANK repeat</keyword>